<protein>
    <recommendedName>
        <fullName evidence="3">Transglutaminase domain-containing protein</fullName>
    </recommendedName>
</protein>
<name>A0A3S3QGE4_9SPHI</name>
<dbReference type="AlphaFoldDB" id="A0A3S3QGE4"/>
<sequence>MYFFKKYSLLYWSVLLINIGAITSVKAQLYSFDFYDGTFNFSVDTLLQRNFSGQLSANHIKQYYQQLESAHSDDLIAALQNYRKQHQLNDWLYYQLIRKTAEQLSPKAKNYHSYTLYKWYLMVKSGYDARIAIGDNQIIFYVKCDEDISDIPYFMADGNKYMCLNYHDYQKLFKKADTYLPVKIEVAGAKNDFSYKVTKMPEFKPEDYQDKQIAFNYKHKAYHFNVKVNTEVSRIFANYPVVDFETYFNIPLSRETYQSLIPILKENVKKMSTKKGIDYLMQFTRNAFLYEDDEALLGKEKRFSPEQTLLNDQSDCDDRAALFFFLVKEIYNLPMIALLYPTHITMAVAFDKPVGEAIYYRGKAYSVCEPTPQKKNLKLGELSADLKNQKYEVVYAYQPHSR</sequence>
<reference evidence="1 2" key="1">
    <citation type="submission" date="2018-06" db="EMBL/GenBank/DDBJ databases">
        <title>Pedobacter endophyticus sp. nov., an endophytic bacterium isolated from a leaf of Triticum aestivum.</title>
        <authorList>
            <person name="Zhang L."/>
        </authorList>
    </citation>
    <scope>NUCLEOTIDE SEQUENCE [LARGE SCALE GENOMIC DNA]</scope>
    <source>
        <strain evidence="1 2">CM134L-2</strain>
    </source>
</reference>
<keyword evidence="2" id="KW-1185">Reference proteome</keyword>
<evidence type="ECO:0000313" key="2">
    <source>
        <dbReference type="Proteomes" id="UP000284120"/>
    </source>
</evidence>
<gene>
    <name evidence="1" type="ORF">DPV69_08750</name>
</gene>
<comment type="caution">
    <text evidence="1">The sequence shown here is derived from an EMBL/GenBank/DDBJ whole genome shotgun (WGS) entry which is preliminary data.</text>
</comment>
<evidence type="ECO:0000313" key="1">
    <source>
        <dbReference type="EMBL" id="RWU08452.1"/>
    </source>
</evidence>
<dbReference type="RefSeq" id="WP_113646973.1">
    <property type="nucleotide sequence ID" value="NZ_QMHN01000002.1"/>
</dbReference>
<proteinExistence type="predicted"/>
<dbReference type="EMBL" id="SAYW01000002">
    <property type="protein sequence ID" value="RWU08452.1"/>
    <property type="molecule type" value="Genomic_DNA"/>
</dbReference>
<evidence type="ECO:0008006" key="3">
    <source>
        <dbReference type="Google" id="ProtNLM"/>
    </source>
</evidence>
<organism evidence="1 2">
    <name type="scientific">Pedobacter chitinilyticus</name>
    <dbReference type="NCBI Taxonomy" id="2233776"/>
    <lineage>
        <taxon>Bacteria</taxon>
        <taxon>Pseudomonadati</taxon>
        <taxon>Bacteroidota</taxon>
        <taxon>Sphingobacteriia</taxon>
        <taxon>Sphingobacteriales</taxon>
        <taxon>Sphingobacteriaceae</taxon>
        <taxon>Pedobacter</taxon>
    </lineage>
</organism>
<accession>A0A3S3QGE4</accession>
<dbReference type="Proteomes" id="UP000284120">
    <property type="component" value="Unassembled WGS sequence"/>
</dbReference>
<dbReference type="OrthoDB" id="9816224at2"/>